<reference evidence="2 3" key="1">
    <citation type="submission" date="2017-02" db="EMBL/GenBank/DDBJ databases">
        <authorList>
            <person name="Peterson S.W."/>
        </authorList>
    </citation>
    <scope>NUCLEOTIDE SEQUENCE [LARGE SCALE GENOMIC DNA]</scope>
    <source>
        <strain evidence="2 3">DSM 25262</strain>
    </source>
</reference>
<accession>A0A1T5JJB1</accession>
<gene>
    <name evidence="2" type="ORF">SAMN05660236_1165</name>
</gene>
<evidence type="ECO:0000313" key="2">
    <source>
        <dbReference type="EMBL" id="SKC51551.1"/>
    </source>
</evidence>
<proteinExistence type="predicted"/>
<organism evidence="2 3">
    <name type="scientific">Ohtaekwangia koreensis</name>
    <dbReference type="NCBI Taxonomy" id="688867"/>
    <lineage>
        <taxon>Bacteria</taxon>
        <taxon>Pseudomonadati</taxon>
        <taxon>Bacteroidota</taxon>
        <taxon>Cytophagia</taxon>
        <taxon>Cytophagales</taxon>
        <taxon>Fulvivirgaceae</taxon>
        <taxon>Ohtaekwangia</taxon>
    </lineage>
</organism>
<keyword evidence="1" id="KW-0472">Membrane</keyword>
<dbReference type="AlphaFoldDB" id="A0A1T5JJB1"/>
<feature type="transmembrane region" description="Helical" evidence="1">
    <location>
        <begin position="87"/>
        <end position="109"/>
    </location>
</feature>
<protein>
    <recommendedName>
        <fullName evidence="4">Zinc-finger</fullName>
    </recommendedName>
</protein>
<evidence type="ECO:0000313" key="3">
    <source>
        <dbReference type="Proteomes" id="UP000190961"/>
    </source>
</evidence>
<name>A0A1T5JJB1_9BACT</name>
<keyword evidence="3" id="KW-1185">Reference proteome</keyword>
<dbReference type="Proteomes" id="UP000190961">
    <property type="component" value="Unassembled WGS sequence"/>
</dbReference>
<dbReference type="RefSeq" id="WP_079685722.1">
    <property type="nucleotide sequence ID" value="NZ_FUZU01000001.1"/>
</dbReference>
<feature type="transmembrane region" description="Helical" evidence="1">
    <location>
        <begin position="140"/>
        <end position="162"/>
    </location>
</feature>
<keyword evidence="1" id="KW-1133">Transmembrane helix</keyword>
<dbReference type="STRING" id="688867.SAMN05660236_1165"/>
<evidence type="ECO:0000256" key="1">
    <source>
        <dbReference type="SAM" id="Phobius"/>
    </source>
</evidence>
<dbReference type="OrthoDB" id="981237at2"/>
<dbReference type="EMBL" id="FUZU01000001">
    <property type="protein sequence ID" value="SKC51551.1"/>
    <property type="molecule type" value="Genomic_DNA"/>
</dbReference>
<sequence>MKRISQAQEDKLLDYLDGNLDAIVEKQFEDEISSNVLLKTRLEELRAMNAIFQNLSLEQPSKNFTEQVMMKLDSAPASSTWSIRNGVLLLVGVLAALGAISLLLTTGIFDSTTTINLNQSELPNKILREQLPSFTLSGKLMINIIILLNIVLAWIVLDRTILRPYFQRRMQA</sequence>
<keyword evidence="1" id="KW-0812">Transmembrane</keyword>
<evidence type="ECO:0008006" key="4">
    <source>
        <dbReference type="Google" id="ProtNLM"/>
    </source>
</evidence>